<evidence type="ECO:0000313" key="1">
    <source>
        <dbReference type="EMBL" id="EDL91097.1"/>
    </source>
</evidence>
<dbReference type="EMBL" id="CH473957">
    <property type="protein sequence ID" value="EDL91097.1"/>
    <property type="molecule type" value="Genomic_DNA"/>
</dbReference>
<dbReference type="Proteomes" id="UP000234681">
    <property type="component" value="Chromosome 4"/>
</dbReference>
<reference evidence="2" key="1">
    <citation type="submission" date="2005-09" db="EMBL/GenBank/DDBJ databases">
        <authorList>
            <person name="Mural R.J."/>
            <person name="Li P.W."/>
            <person name="Adams M.D."/>
            <person name="Amanatides P.G."/>
            <person name="Baden-Tillson H."/>
            <person name="Barnstead M."/>
            <person name="Chin S.H."/>
            <person name="Dew I."/>
            <person name="Evans C.A."/>
            <person name="Ferriera S."/>
            <person name="Flanigan M."/>
            <person name="Fosler C."/>
            <person name="Glodek A."/>
            <person name="Gu Z."/>
            <person name="Holt R.A."/>
            <person name="Jennings D."/>
            <person name="Kraft C.L."/>
            <person name="Lu F."/>
            <person name="Nguyen T."/>
            <person name="Nusskern D.R."/>
            <person name="Pfannkoch C.M."/>
            <person name="Sitter C."/>
            <person name="Sutton G.G."/>
            <person name="Venter J.C."/>
            <person name="Wang Z."/>
            <person name="Woodage T."/>
            <person name="Zheng X.H."/>
            <person name="Zhong F."/>
        </authorList>
    </citation>
    <scope>NUCLEOTIDE SEQUENCE [LARGE SCALE GENOMIC DNA]</scope>
    <source>
        <strain>BN</strain>
        <strain evidence="2">Sprague-Dawley</strain>
    </source>
</reference>
<protein>
    <submittedName>
        <fullName evidence="1">Polymerase (DNA-directed), epsilon 4 (P12 subunit) (Predicted), isoform CRA_b</fullName>
    </submittedName>
</protein>
<evidence type="ECO:0000313" key="2">
    <source>
        <dbReference type="Proteomes" id="UP000234681"/>
    </source>
</evidence>
<sequence>MLFGAEMKGPFCIGGLMITEDWNKGLWSASFLCFILPLLLPCDWEPVWSGTDFPHLSSNHPKSSLY</sequence>
<gene>
    <name evidence="1" type="primary">Pole4_predicted</name>
    <name evidence="1" type="ORF">rCG_56236</name>
</gene>
<accession>A6IAH8</accession>
<organism evidence="1 2">
    <name type="scientific">Rattus norvegicus</name>
    <name type="common">Rat</name>
    <dbReference type="NCBI Taxonomy" id="10116"/>
    <lineage>
        <taxon>Eukaryota</taxon>
        <taxon>Metazoa</taxon>
        <taxon>Chordata</taxon>
        <taxon>Craniata</taxon>
        <taxon>Vertebrata</taxon>
        <taxon>Euteleostomi</taxon>
        <taxon>Mammalia</taxon>
        <taxon>Eutheria</taxon>
        <taxon>Euarchontoglires</taxon>
        <taxon>Glires</taxon>
        <taxon>Rodentia</taxon>
        <taxon>Myomorpha</taxon>
        <taxon>Muroidea</taxon>
        <taxon>Muridae</taxon>
        <taxon>Murinae</taxon>
        <taxon>Rattus</taxon>
    </lineage>
</organism>
<proteinExistence type="predicted"/>
<name>A6IAH8_RAT</name>
<dbReference type="AlphaFoldDB" id="A6IAH8"/>